<evidence type="ECO:0000313" key="2">
    <source>
        <dbReference type="EMBL" id="MBP1852920.1"/>
    </source>
</evidence>
<keyword evidence="1" id="KW-0812">Transmembrane</keyword>
<accession>A0ABS4E4P2</accession>
<feature type="transmembrane region" description="Helical" evidence="1">
    <location>
        <begin position="198"/>
        <end position="217"/>
    </location>
</feature>
<gene>
    <name evidence="2" type="ORF">J2Z17_004379</name>
</gene>
<keyword evidence="1" id="KW-1133">Transmembrane helix</keyword>
<feature type="transmembrane region" description="Helical" evidence="1">
    <location>
        <begin position="42"/>
        <end position="64"/>
    </location>
</feature>
<comment type="caution">
    <text evidence="2">The sequence shown here is derived from an EMBL/GenBank/DDBJ whole genome shotgun (WGS) entry which is preliminary data.</text>
</comment>
<feature type="transmembrane region" description="Helical" evidence="1">
    <location>
        <begin position="121"/>
        <end position="152"/>
    </location>
</feature>
<evidence type="ECO:0000256" key="1">
    <source>
        <dbReference type="SAM" id="Phobius"/>
    </source>
</evidence>
<protein>
    <submittedName>
        <fullName evidence="2">Membrane protein YesL</fullName>
    </submittedName>
</protein>
<dbReference type="Proteomes" id="UP000759443">
    <property type="component" value="Unassembled WGS sequence"/>
</dbReference>
<organism evidence="2 3">
    <name type="scientific">Rhizobium halophytocola</name>
    <dbReference type="NCBI Taxonomy" id="735519"/>
    <lineage>
        <taxon>Bacteria</taxon>
        <taxon>Pseudomonadati</taxon>
        <taxon>Pseudomonadota</taxon>
        <taxon>Alphaproteobacteria</taxon>
        <taxon>Hyphomicrobiales</taxon>
        <taxon>Rhizobiaceae</taxon>
        <taxon>Rhizobium/Agrobacterium group</taxon>
        <taxon>Rhizobium</taxon>
    </lineage>
</organism>
<dbReference type="EMBL" id="JAGGJU010000014">
    <property type="protein sequence ID" value="MBP1852920.1"/>
    <property type="molecule type" value="Genomic_DNA"/>
</dbReference>
<reference evidence="2 3" key="1">
    <citation type="submission" date="2021-03" db="EMBL/GenBank/DDBJ databases">
        <title>Genomic Encyclopedia of Type Strains, Phase IV (KMG-IV): sequencing the most valuable type-strain genomes for metagenomic binning, comparative biology and taxonomic classification.</title>
        <authorList>
            <person name="Goeker M."/>
        </authorList>
    </citation>
    <scope>NUCLEOTIDE SEQUENCE [LARGE SCALE GENOMIC DNA]</scope>
    <source>
        <strain evidence="2 3">DSM 21600</strain>
    </source>
</reference>
<feature type="transmembrane region" description="Helical" evidence="1">
    <location>
        <begin position="85"/>
        <end position="115"/>
    </location>
</feature>
<keyword evidence="1" id="KW-0472">Membrane</keyword>
<dbReference type="RefSeq" id="WP_209948195.1">
    <property type="nucleotide sequence ID" value="NZ_JAGGJU010000014.1"/>
</dbReference>
<sequence>MQWLTANFEREGPGIPKDAPKKTGLALFGQIVLREWWELFKLNIAIIVFSLPLVTMPAAFAASIRVCNLMVEDENVYLMREFRAAFLGSFLKATTWGFGLLIVLGLFGYACYVYGQLALHAPIYVLPFALALATSLFAWIVAVHLFVLMVRAPSLSPAALLHRAVVAGLSRPLPALGALAFTSSLWLLHVILYPASVFMPAAFNFSLAALAIVFSVHRSTDFALALRLGRTRDGEKVSQKAPGRT</sequence>
<evidence type="ECO:0000313" key="3">
    <source>
        <dbReference type="Proteomes" id="UP000759443"/>
    </source>
</evidence>
<name>A0ABS4E4P2_9HYPH</name>
<proteinExistence type="predicted"/>
<keyword evidence="3" id="KW-1185">Reference proteome</keyword>